<dbReference type="SUPFAM" id="SSF53098">
    <property type="entry name" value="Ribonuclease H-like"/>
    <property type="match status" value="1"/>
</dbReference>
<sequence length="108" mass="12098">MEAKARTLLEGLRMCIQENMLVALIESDSLMLYNMLNNAAFVPWKIDHIVHEILGLLGNGSFVFSHIYREANKAIDHLSNLGSNLMASFSSTFANFPLTLRGILIMDL</sequence>
<dbReference type="InterPro" id="IPR012337">
    <property type="entry name" value="RNaseH-like_sf"/>
</dbReference>
<comment type="caution">
    <text evidence="2">The sequence shown here is derived from an EMBL/GenBank/DDBJ whole genome shotgun (WGS) entry which is preliminary data.</text>
</comment>
<proteinExistence type="predicted"/>
<gene>
    <name evidence="2" type="ORF">ACH5RR_008867</name>
</gene>
<dbReference type="InterPro" id="IPR002156">
    <property type="entry name" value="RNaseH_domain"/>
</dbReference>
<name>A0ABD3AGH7_9GENT</name>
<dbReference type="Proteomes" id="UP001630127">
    <property type="component" value="Unassembled WGS sequence"/>
</dbReference>
<dbReference type="AlphaFoldDB" id="A0ABD3AGH7"/>
<evidence type="ECO:0000313" key="2">
    <source>
        <dbReference type="EMBL" id="KAL3529545.1"/>
    </source>
</evidence>
<feature type="domain" description="RNase H type-1" evidence="1">
    <location>
        <begin position="2"/>
        <end position="80"/>
    </location>
</feature>
<organism evidence="2 3">
    <name type="scientific">Cinchona calisaya</name>
    <dbReference type="NCBI Taxonomy" id="153742"/>
    <lineage>
        <taxon>Eukaryota</taxon>
        <taxon>Viridiplantae</taxon>
        <taxon>Streptophyta</taxon>
        <taxon>Embryophyta</taxon>
        <taxon>Tracheophyta</taxon>
        <taxon>Spermatophyta</taxon>
        <taxon>Magnoliopsida</taxon>
        <taxon>eudicotyledons</taxon>
        <taxon>Gunneridae</taxon>
        <taxon>Pentapetalae</taxon>
        <taxon>asterids</taxon>
        <taxon>lamiids</taxon>
        <taxon>Gentianales</taxon>
        <taxon>Rubiaceae</taxon>
        <taxon>Cinchonoideae</taxon>
        <taxon>Cinchoneae</taxon>
        <taxon>Cinchona</taxon>
    </lineage>
</organism>
<dbReference type="PANTHER" id="PTHR47723:SF24">
    <property type="entry name" value="RNASE H TYPE-1 DOMAIN-CONTAINING PROTEIN"/>
    <property type="match status" value="1"/>
</dbReference>
<reference evidence="2 3" key="1">
    <citation type="submission" date="2024-11" db="EMBL/GenBank/DDBJ databases">
        <title>A near-complete genome assembly of Cinchona calisaya.</title>
        <authorList>
            <person name="Lian D.C."/>
            <person name="Zhao X.W."/>
            <person name="Wei L."/>
        </authorList>
    </citation>
    <scope>NUCLEOTIDE SEQUENCE [LARGE SCALE GENOMIC DNA]</scope>
    <source>
        <tissue evidence="2">Nenye</tissue>
    </source>
</reference>
<dbReference type="Pfam" id="PF13456">
    <property type="entry name" value="RVT_3"/>
    <property type="match status" value="1"/>
</dbReference>
<accession>A0ABD3AGH7</accession>
<dbReference type="Gene3D" id="3.30.420.10">
    <property type="entry name" value="Ribonuclease H-like superfamily/Ribonuclease H"/>
    <property type="match status" value="1"/>
</dbReference>
<dbReference type="InterPro" id="IPR036397">
    <property type="entry name" value="RNaseH_sf"/>
</dbReference>
<keyword evidence="3" id="KW-1185">Reference proteome</keyword>
<evidence type="ECO:0000313" key="3">
    <source>
        <dbReference type="Proteomes" id="UP001630127"/>
    </source>
</evidence>
<dbReference type="PANTHER" id="PTHR47723">
    <property type="entry name" value="OS05G0353850 PROTEIN"/>
    <property type="match status" value="1"/>
</dbReference>
<dbReference type="InterPro" id="IPR053151">
    <property type="entry name" value="RNase_H-like"/>
</dbReference>
<dbReference type="InterPro" id="IPR044730">
    <property type="entry name" value="RNase_H-like_dom_plant"/>
</dbReference>
<dbReference type="CDD" id="cd06222">
    <property type="entry name" value="RNase_H_like"/>
    <property type="match status" value="1"/>
</dbReference>
<protein>
    <recommendedName>
        <fullName evidence="1">RNase H type-1 domain-containing protein</fullName>
    </recommendedName>
</protein>
<dbReference type="EMBL" id="JBJUIK010000004">
    <property type="protein sequence ID" value="KAL3529545.1"/>
    <property type="molecule type" value="Genomic_DNA"/>
</dbReference>
<evidence type="ECO:0000259" key="1">
    <source>
        <dbReference type="Pfam" id="PF13456"/>
    </source>
</evidence>